<evidence type="ECO:0000313" key="1">
    <source>
        <dbReference type="EMBL" id="VAW85891.1"/>
    </source>
</evidence>
<organism evidence="1">
    <name type="scientific">hydrothermal vent metagenome</name>
    <dbReference type="NCBI Taxonomy" id="652676"/>
    <lineage>
        <taxon>unclassified sequences</taxon>
        <taxon>metagenomes</taxon>
        <taxon>ecological metagenomes</taxon>
    </lineage>
</organism>
<sequence length="76" mass="8496">MEDDNFEVPIKCLFCGVVLRGPEDAKHESGDLIECQECGEGNDFYSVIDVAKEDATNIVKEKLDKTLEKTIGNLFK</sequence>
<accession>A0A3B0Z2I3</accession>
<proteinExistence type="predicted"/>
<dbReference type="EMBL" id="UOFQ01000032">
    <property type="protein sequence ID" value="VAW85891.1"/>
    <property type="molecule type" value="Genomic_DNA"/>
</dbReference>
<dbReference type="AlphaFoldDB" id="A0A3B0Z2I3"/>
<gene>
    <name evidence="1" type="ORF">MNBD_GAMMA17-1423</name>
</gene>
<protein>
    <submittedName>
        <fullName evidence="1">Uncharacterized protein</fullName>
    </submittedName>
</protein>
<name>A0A3B0Z2I3_9ZZZZ</name>
<reference evidence="1" key="1">
    <citation type="submission" date="2018-06" db="EMBL/GenBank/DDBJ databases">
        <authorList>
            <person name="Zhirakovskaya E."/>
        </authorList>
    </citation>
    <scope>NUCLEOTIDE SEQUENCE</scope>
</reference>